<accession>H6X450</accession>
<reference evidence="1 2" key="1">
    <citation type="journal article" date="2012" name="J. Virol.">
        <title>Genome of Klebsiella sp.-Infecting Bacteriophage vB_KleM_RaK2.</title>
        <authorList>
            <person name="Simoliunas E."/>
            <person name="Kaliniene L."/>
            <person name="Truncaite L."/>
            <person name="Klausa V."/>
            <person name="Zajanckauskaite A."/>
            <person name="Meskys R."/>
        </authorList>
    </citation>
    <scope>NUCLEOTIDE SEQUENCE [LARGE SCALE GENOMIC DNA]</scope>
</reference>
<dbReference type="KEGG" id="vg:14012831"/>
<sequence>MTTVYIDKRCGLAMTDSRVTSTIERAFLGVFPLQSKNQYSKVLQKSMYIHDRLFLSCGTVSEINKVLRYLVEQKPIVPSRKDGCHCLLLDKEYCINFVIHNGVLKKFVQFIDKNYVFSMGSGSSHMRNTFNDIGSLKLNNMSLSEYVIDEFSKVSEKDIYTDNNINLYKI</sequence>
<protein>
    <submittedName>
        <fullName evidence="1">Uncharacterized protein</fullName>
    </submittedName>
</protein>
<gene>
    <name evidence="1" type="ORF">RaK2_00243</name>
</gene>
<name>H6X450_9CAUD</name>
<evidence type="ECO:0000313" key="2">
    <source>
        <dbReference type="Proteomes" id="UP000007524"/>
    </source>
</evidence>
<dbReference type="GeneID" id="14012831"/>
<evidence type="ECO:0000313" key="1">
    <source>
        <dbReference type="EMBL" id="AFA44516.1"/>
    </source>
</evidence>
<dbReference type="RefSeq" id="YP_007007398.1">
    <property type="nucleotide sequence ID" value="NC_019526.1"/>
</dbReference>
<keyword evidence="2" id="KW-1185">Reference proteome</keyword>
<organism evidence="1 2">
    <name type="scientific">Klebsiella phage vB_KleM_RaK2</name>
    <dbReference type="NCBI Taxonomy" id="1147094"/>
    <lineage>
        <taxon>Viruses</taxon>
        <taxon>Duplodnaviria</taxon>
        <taxon>Heunggongvirae</taxon>
        <taxon>Uroviricota</taxon>
        <taxon>Caudoviricetes</taxon>
        <taxon>Alcyoneusvirus</taxon>
        <taxon>Alcyoneusvirus RaK2</taxon>
    </lineage>
</organism>
<dbReference type="OrthoDB" id="34108at10239"/>
<proteinExistence type="predicted"/>
<dbReference type="Proteomes" id="UP000007524">
    <property type="component" value="Segment"/>
</dbReference>
<dbReference type="EMBL" id="JQ513383">
    <property type="protein sequence ID" value="AFA44516.1"/>
    <property type="molecule type" value="Genomic_DNA"/>
</dbReference>